<reference evidence="9 10" key="1">
    <citation type="submission" date="2024-10" db="EMBL/GenBank/DDBJ databases">
        <authorList>
            <person name="Kim D."/>
        </authorList>
    </citation>
    <scope>NUCLEOTIDE SEQUENCE [LARGE SCALE GENOMIC DNA]</scope>
    <source>
        <strain evidence="9">Taebaek</strain>
    </source>
</reference>
<evidence type="ECO:0000256" key="3">
    <source>
        <dbReference type="ARBA" id="ARBA00022676"/>
    </source>
</evidence>
<comment type="similarity">
    <text evidence="2 8">Belongs to the glycosyltransferase 92 family.</text>
</comment>
<keyword evidence="6" id="KW-1133">Transmembrane helix</keyword>
<keyword evidence="3 8" id="KW-0328">Glycosyltransferase</keyword>
<evidence type="ECO:0000256" key="5">
    <source>
        <dbReference type="ARBA" id="ARBA00022692"/>
    </source>
</evidence>
<dbReference type="Proteomes" id="UP001620645">
    <property type="component" value="Unassembled WGS sequence"/>
</dbReference>
<evidence type="ECO:0000256" key="6">
    <source>
        <dbReference type="ARBA" id="ARBA00022989"/>
    </source>
</evidence>
<keyword evidence="7" id="KW-0472">Membrane</keyword>
<dbReference type="AlphaFoldDB" id="A0ABD2IZG7"/>
<evidence type="ECO:0000256" key="2">
    <source>
        <dbReference type="ARBA" id="ARBA00007647"/>
    </source>
</evidence>
<dbReference type="GO" id="GO:0016020">
    <property type="term" value="C:membrane"/>
    <property type="evidence" value="ECO:0007669"/>
    <property type="project" value="UniProtKB-SubCell"/>
</dbReference>
<evidence type="ECO:0000256" key="8">
    <source>
        <dbReference type="RuleBase" id="RU366017"/>
    </source>
</evidence>
<comment type="caution">
    <text evidence="9">The sequence shown here is derived from an EMBL/GenBank/DDBJ whole genome shotgun (WGS) entry which is preliminary data.</text>
</comment>
<dbReference type="GO" id="GO:0016757">
    <property type="term" value="F:glycosyltransferase activity"/>
    <property type="evidence" value="ECO:0007669"/>
    <property type="project" value="UniProtKB-UniRule"/>
</dbReference>
<evidence type="ECO:0000256" key="4">
    <source>
        <dbReference type="ARBA" id="ARBA00022679"/>
    </source>
</evidence>
<evidence type="ECO:0000313" key="10">
    <source>
        <dbReference type="Proteomes" id="UP001620645"/>
    </source>
</evidence>
<dbReference type="PANTHER" id="PTHR21645:SF2">
    <property type="entry name" value="GLYCOSYLTRANSFERASE FAMILY 92 PROTEIN F59C6.8"/>
    <property type="match status" value="1"/>
</dbReference>
<dbReference type="InterPro" id="IPR008166">
    <property type="entry name" value="Glyco_transf_92"/>
</dbReference>
<dbReference type="EMBL" id="JBICCN010000234">
    <property type="protein sequence ID" value="KAL3084507.1"/>
    <property type="molecule type" value="Genomic_DNA"/>
</dbReference>
<gene>
    <name evidence="9" type="ORF">niasHS_009278</name>
</gene>
<protein>
    <recommendedName>
        <fullName evidence="8">Glycosyltransferase family 92 protein</fullName>
        <ecNumber evidence="8">2.4.1.-</ecNumber>
    </recommendedName>
</protein>
<proteinExistence type="inferred from homology"/>
<name>A0ABD2IZG7_HETSC</name>
<accession>A0ABD2IZG7</accession>
<keyword evidence="10" id="KW-1185">Reference proteome</keyword>
<sequence>MPILFVNLALSYIKNCCKRIPLTVLYYFLFLYLLQWDQYRRIWLALRQSKSNVAKEENVTGQHLFIYSSFIYKQRSPALQNLTIARTQLVILLMAERATINLIMEPLKCFAMTKNATKITSQTEIIGSMGVCALDLFLFTCTMENVEPNDDIQQNNMNMMFSVQFSNINNNNTFDMKRQLNLSPMQPSNKPRALVLCISRIFLFEKWQLLIACLEAYRLFKVDLVVAYAQSAILSVFELMRAYEKDGILKIRPGIRFPHHRGMKWDPNAETEFNGQILLAHECFYEHRESAQFIGLLDLDDLLVPSKNFEDLPAAFLAAFQRHPDTAYFLVNKIDASFVEQNVSSPTEFSLRKLLSDGIRAAETYNAEKLVVRPKAVRGFWIHNAQNLEPNTSGIRLLTNYSLIFHLANDLKVDPEEFRNPFMTNYDIDIMNNHSTVFLKQFINLQLPSAQPFFDALLQCHDQIISYTKSALVLGIHSSTHCLTYSLCEIPQLPTTVCATTRSIFGTTVISDVVGDANVPKVIIHIREKSVFENVICSEESGI</sequence>
<dbReference type="Pfam" id="PF01697">
    <property type="entry name" value="Glyco_transf_92"/>
    <property type="match status" value="1"/>
</dbReference>
<comment type="subcellular location">
    <subcellularLocation>
        <location evidence="1">Membrane</location>
        <topology evidence="1">Single-pass membrane protein</topology>
    </subcellularLocation>
</comment>
<dbReference type="InterPro" id="IPR052012">
    <property type="entry name" value="GTase_92"/>
</dbReference>
<dbReference type="PANTHER" id="PTHR21645">
    <property type="entry name" value="GLYCOSYLTRANSFERASE FAMILY 92 PROTEIN"/>
    <property type="match status" value="1"/>
</dbReference>
<keyword evidence="4 8" id="KW-0808">Transferase</keyword>
<evidence type="ECO:0000256" key="1">
    <source>
        <dbReference type="ARBA" id="ARBA00004167"/>
    </source>
</evidence>
<evidence type="ECO:0000256" key="7">
    <source>
        <dbReference type="ARBA" id="ARBA00023136"/>
    </source>
</evidence>
<evidence type="ECO:0000313" key="9">
    <source>
        <dbReference type="EMBL" id="KAL3084507.1"/>
    </source>
</evidence>
<keyword evidence="5" id="KW-0812">Transmembrane</keyword>
<organism evidence="9 10">
    <name type="scientific">Heterodera schachtii</name>
    <name type="common">Sugarbeet cyst nematode worm</name>
    <name type="synonym">Tylenchus schachtii</name>
    <dbReference type="NCBI Taxonomy" id="97005"/>
    <lineage>
        <taxon>Eukaryota</taxon>
        <taxon>Metazoa</taxon>
        <taxon>Ecdysozoa</taxon>
        <taxon>Nematoda</taxon>
        <taxon>Chromadorea</taxon>
        <taxon>Rhabditida</taxon>
        <taxon>Tylenchina</taxon>
        <taxon>Tylenchomorpha</taxon>
        <taxon>Tylenchoidea</taxon>
        <taxon>Heteroderidae</taxon>
        <taxon>Heteroderinae</taxon>
        <taxon>Heterodera</taxon>
    </lineage>
</organism>
<dbReference type="EC" id="2.4.1.-" evidence="8"/>